<reference evidence="6" key="1">
    <citation type="submission" date="2022-12" db="EMBL/GenBank/DDBJ databases">
        <authorList>
            <person name="Petersen C."/>
        </authorList>
    </citation>
    <scope>NUCLEOTIDE SEQUENCE</scope>
    <source>
        <strain evidence="6">IBT 16125</strain>
    </source>
</reference>
<feature type="active site" description="Proton acceptor" evidence="4">
    <location>
        <position position="289"/>
    </location>
</feature>
<dbReference type="AlphaFoldDB" id="A0AAD6G7B5"/>
<dbReference type="Gene3D" id="3.40.50.150">
    <property type="entry name" value="Vaccinia Virus protein VP39"/>
    <property type="match status" value="1"/>
</dbReference>
<accession>A0AAD6G7B5</accession>
<dbReference type="InterPro" id="IPR036390">
    <property type="entry name" value="WH_DNA-bd_sf"/>
</dbReference>
<keyword evidence="3" id="KW-0949">S-adenosyl-L-methionine</keyword>
<sequence length="381" mass="42654">MEAIVAQVKSLAQGVDGAAHNSILQSLRELYLSLETRQDTMQRISYAHLEPILVKIGLDLNLFNIFVESKTPLTIAQLCDRTAAASDLLGRILRYLASVGAIKETGKDTFMANNITKHLSDLGVQSAVYHNIQSLAPALLALPEFLAQIKYQDITSPVNTPLQKAFNTDLPGFLWAQTQPDVFRHFNQFMMAQHADMPHWLDSYPIEQRSQGLAPEQTLFVDIGGGIGHQCIALRERLSAVKNNVILQDLDVVVAQAIKHEGVETMAYDFWQLQPIKGSRFYYMRNIMHDYPEEKAVIILKNAISALGPDSVILIDDMVLPGSGVHFHATQIDITMMSVLASHERTITQWYALMEKAGLKIKQIYTYNSRYDSVLECVPAE</sequence>
<dbReference type="PANTHER" id="PTHR43712">
    <property type="entry name" value="PUTATIVE (AFU_ORTHOLOGUE AFUA_4G14580)-RELATED"/>
    <property type="match status" value="1"/>
</dbReference>
<dbReference type="GO" id="GO:0008171">
    <property type="term" value="F:O-methyltransferase activity"/>
    <property type="evidence" value="ECO:0007669"/>
    <property type="project" value="InterPro"/>
</dbReference>
<evidence type="ECO:0000256" key="3">
    <source>
        <dbReference type="ARBA" id="ARBA00022691"/>
    </source>
</evidence>
<dbReference type="SUPFAM" id="SSF53335">
    <property type="entry name" value="S-adenosyl-L-methionine-dependent methyltransferases"/>
    <property type="match status" value="1"/>
</dbReference>
<name>A0AAD6G7B5_9EURO</name>
<dbReference type="Proteomes" id="UP001213681">
    <property type="component" value="Unassembled WGS sequence"/>
</dbReference>
<evidence type="ECO:0000256" key="4">
    <source>
        <dbReference type="PIRSR" id="PIRSR005739-1"/>
    </source>
</evidence>
<dbReference type="PIRSF" id="PIRSF005739">
    <property type="entry name" value="O-mtase"/>
    <property type="match status" value="1"/>
</dbReference>
<dbReference type="GO" id="GO:0032259">
    <property type="term" value="P:methylation"/>
    <property type="evidence" value="ECO:0007669"/>
    <property type="project" value="UniProtKB-KW"/>
</dbReference>
<dbReference type="InterPro" id="IPR036388">
    <property type="entry name" value="WH-like_DNA-bd_sf"/>
</dbReference>
<dbReference type="InterPro" id="IPR016461">
    <property type="entry name" value="COMT-like"/>
</dbReference>
<dbReference type="Gene3D" id="1.10.10.10">
    <property type="entry name" value="Winged helix-like DNA-binding domain superfamily/Winged helix DNA-binding domain"/>
    <property type="match status" value="1"/>
</dbReference>
<dbReference type="EMBL" id="JAPVEA010000001">
    <property type="protein sequence ID" value="KAJ5464638.1"/>
    <property type="molecule type" value="Genomic_DNA"/>
</dbReference>
<dbReference type="Pfam" id="PF00891">
    <property type="entry name" value="Methyltransf_2"/>
    <property type="match status" value="1"/>
</dbReference>
<evidence type="ECO:0000256" key="2">
    <source>
        <dbReference type="ARBA" id="ARBA00022679"/>
    </source>
</evidence>
<evidence type="ECO:0000313" key="6">
    <source>
        <dbReference type="EMBL" id="KAJ5464638.1"/>
    </source>
</evidence>
<feature type="domain" description="O-methyltransferase C-terminal" evidence="5">
    <location>
        <begin position="218"/>
        <end position="359"/>
    </location>
</feature>
<dbReference type="GeneID" id="81593961"/>
<organism evidence="6 7">
    <name type="scientific">Penicillium daleae</name>
    <dbReference type="NCBI Taxonomy" id="63821"/>
    <lineage>
        <taxon>Eukaryota</taxon>
        <taxon>Fungi</taxon>
        <taxon>Dikarya</taxon>
        <taxon>Ascomycota</taxon>
        <taxon>Pezizomycotina</taxon>
        <taxon>Eurotiomycetes</taxon>
        <taxon>Eurotiomycetidae</taxon>
        <taxon>Eurotiales</taxon>
        <taxon>Aspergillaceae</taxon>
        <taxon>Penicillium</taxon>
    </lineage>
</organism>
<reference evidence="6" key="2">
    <citation type="journal article" date="2023" name="IMA Fungus">
        <title>Comparative genomic study of the Penicillium genus elucidates a diverse pangenome and 15 lateral gene transfer events.</title>
        <authorList>
            <person name="Petersen C."/>
            <person name="Sorensen T."/>
            <person name="Nielsen M.R."/>
            <person name="Sondergaard T.E."/>
            <person name="Sorensen J.L."/>
            <person name="Fitzpatrick D.A."/>
            <person name="Frisvad J.C."/>
            <person name="Nielsen K.L."/>
        </authorList>
    </citation>
    <scope>NUCLEOTIDE SEQUENCE</scope>
    <source>
        <strain evidence="6">IBT 16125</strain>
    </source>
</reference>
<evidence type="ECO:0000259" key="5">
    <source>
        <dbReference type="Pfam" id="PF00891"/>
    </source>
</evidence>
<dbReference type="InterPro" id="IPR029063">
    <property type="entry name" value="SAM-dependent_MTases_sf"/>
</dbReference>
<comment type="caution">
    <text evidence="6">The sequence shown here is derived from an EMBL/GenBank/DDBJ whole genome shotgun (WGS) entry which is preliminary data.</text>
</comment>
<dbReference type="PROSITE" id="PS51683">
    <property type="entry name" value="SAM_OMT_II"/>
    <property type="match status" value="1"/>
</dbReference>
<dbReference type="PANTHER" id="PTHR43712:SF1">
    <property type="entry name" value="HYPOTHETICAL O-METHYLTRANSFERASE (EUROFUNG)-RELATED"/>
    <property type="match status" value="1"/>
</dbReference>
<protein>
    <recommendedName>
        <fullName evidence="5">O-methyltransferase C-terminal domain-containing protein</fullName>
    </recommendedName>
</protein>
<evidence type="ECO:0000313" key="7">
    <source>
        <dbReference type="Proteomes" id="UP001213681"/>
    </source>
</evidence>
<gene>
    <name evidence="6" type="ORF">N7458_000324</name>
</gene>
<evidence type="ECO:0000256" key="1">
    <source>
        <dbReference type="ARBA" id="ARBA00022603"/>
    </source>
</evidence>
<dbReference type="GO" id="GO:0044550">
    <property type="term" value="P:secondary metabolite biosynthetic process"/>
    <property type="evidence" value="ECO:0007669"/>
    <property type="project" value="UniProtKB-ARBA"/>
</dbReference>
<keyword evidence="2" id="KW-0808">Transferase</keyword>
<dbReference type="RefSeq" id="XP_056771485.1">
    <property type="nucleotide sequence ID" value="XM_056903718.1"/>
</dbReference>
<dbReference type="GO" id="GO:0046983">
    <property type="term" value="F:protein dimerization activity"/>
    <property type="evidence" value="ECO:0007669"/>
    <property type="project" value="InterPro"/>
</dbReference>
<dbReference type="InterPro" id="IPR001077">
    <property type="entry name" value="COMT_C"/>
</dbReference>
<dbReference type="SUPFAM" id="SSF46785">
    <property type="entry name" value="Winged helix' DNA-binding domain"/>
    <property type="match status" value="1"/>
</dbReference>
<proteinExistence type="predicted"/>
<keyword evidence="1" id="KW-0489">Methyltransferase</keyword>
<keyword evidence="7" id="KW-1185">Reference proteome</keyword>